<proteinExistence type="predicted"/>
<dbReference type="HOGENOM" id="CLU_2820601_0_0_2"/>
<name>K0BCD5_9ARCH</name>
<dbReference type="PATRIC" id="fig|1229909.8.peg.1477"/>
<protein>
    <submittedName>
        <fullName evidence="1">Uncharacterized protein</fullName>
    </submittedName>
</protein>
<evidence type="ECO:0000313" key="1">
    <source>
        <dbReference type="EMBL" id="AFS83139.1"/>
    </source>
</evidence>
<sequence length="66" mass="7294">MEDDNTMNDPKKTKHLGKCCKSNGTVLVLYDGSPLENYSVILCAKHASVAPFNENILKITNLVKTK</sequence>
<accession>K0BCD5</accession>
<dbReference type="STRING" id="1229909.NSED_06705"/>
<dbReference type="KEGG" id="nir:NSED_06705"/>
<reference evidence="1 2" key="1">
    <citation type="journal article" date="2012" name="J. Bacteriol.">
        <title>Draft Genome Sequence of an Ammonia-Oxidizing Archaeon, "Candidatus Nitrosopumilus sediminis" AR2, from Svalbard in the Arctic Circle.</title>
        <authorList>
            <person name="Park S.J."/>
            <person name="Kim J.G."/>
            <person name="Jung M.Y."/>
            <person name="Kim S.J."/>
            <person name="Cha I.T."/>
            <person name="Ghai R."/>
            <person name="Martin-Cuadrado A.B."/>
            <person name="Rodriguez-Valera F."/>
            <person name="Rhee S.K."/>
        </authorList>
    </citation>
    <scope>NUCLEOTIDE SEQUENCE [LARGE SCALE GENOMIC DNA]</scope>
    <source>
        <strain evidence="1 2">AR2</strain>
    </source>
</reference>
<dbReference type="EMBL" id="CP003843">
    <property type="protein sequence ID" value="AFS83139.1"/>
    <property type="molecule type" value="Genomic_DNA"/>
</dbReference>
<keyword evidence="2" id="KW-1185">Reference proteome</keyword>
<organism evidence="1 2">
    <name type="scientific">Candidatus Nitrosopumilus sediminis</name>
    <dbReference type="NCBI Taxonomy" id="1229909"/>
    <lineage>
        <taxon>Archaea</taxon>
        <taxon>Nitrososphaerota</taxon>
        <taxon>Nitrososphaeria</taxon>
        <taxon>Nitrosopumilales</taxon>
        <taxon>Nitrosopumilaceae</taxon>
        <taxon>Nitrosopumilus</taxon>
    </lineage>
</organism>
<gene>
    <name evidence="1" type="ORF">NSED_06705</name>
</gene>
<dbReference type="Proteomes" id="UP000006100">
    <property type="component" value="Chromosome"/>
</dbReference>
<evidence type="ECO:0000313" key="2">
    <source>
        <dbReference type="Proteomes" id="UP000006100"/>
    </source>
</evidence>
<dbReference type="AlphaFoldDB" id="K0BCD5"/>